<sequence>MSQIEIWEGQRFAAQMIEQASHLPKCMFDGRGPVETMASNLEVASQVRPADYAKGMLQVIEVVRHGLL</sequence>
<dbReference type="AlphaFoldDB" id="A0A3M3XDH4"/>
<dbReference type="Proteomes" id="UP000248640">
    <property type="component" value="Chromosome 1"/>
</dbReference>
<proteinExistence type="predicted"/>
<dbReference type="RefSeq" id="WP_053254912.1">
    <property type="nucleotide sequence ID" value="NZ_CBCRXZ010000015.1"/>
</dbReference>
<evidence type="ECO:0000313" key="2">
    <source>
        <dbReference type="Proteomes" id="UP000248640"/>
    </source>
</evidence>
<name>A0A3M3XDH4_PSEFL</name>
<protein>
    <submittedName>
        <fullName evidence="1">Uncharacterized protein</fullName>
    </submittedName>
</protein>
<dbReference type="GeneID" id="61637631"/>
<reference evidence="1 2" key="1">
    <citation type="submission" date="2018-06" db="EMBL/GenBank/DDBJ databases">
        <authorList>
            <consortium name="Pathogen Informatics"/>
            <person name="Doyle S."/>
        </authorList>
    </citation>
    <scope>NUCLEOTIDE SEQUENCE [LARGE SCALE GENOMIC DNA]</scope>
    <source>
        <strain evidence="1 2">NCTC10038</strain>
    </source>
</reference>
<accession>A0A3M3XDH4</accession>
<gene>
    <name evidence="1" type="ORF">NCTC10038_01658</name>
</gene>
<evidence type="ECO:0000313" key="1">
    <source>
        <dbReference type="EMBL" id="SQF90261.1"/>
    </source>
</evidence>
<organism evidence="1 2">
    <name type="scientific">Pseudomonas fluorescens</name>
    <dbReference type="NCBI Taxonomy" id="294"/>
    <lineage>
        <taxon>Bacteria</taxon>
        <taxon>Pseudomonadati</taxon>
        <taxon>Pseudomonadota</taxon>
        <taxon>Gammaproteobacteria</taxon>
        <taxon>Pseudomonadales</taxon>
        <taxon>Pseudomonadaceae</taxon>
        <taxon>Pseudomonas</taxon>
    </lineage>
</organism>
<dbReference type="EMBL" id="LS483372">
    <property type="protein sequence ID" value="SQF90261.1"/>
    <property type="molecule type" value="Genomic_DNA"/>
</dbReference>